<feature type="region of interest" description="Disordered" evidence="3">
    <location>
        <begin position="1"/>
        <end position="46"/>
    </location>
</feature>
<dbReference type="InterPro" id="IPR008929">
    <property type="entry name" value="Chondroitin_lyas"/>
</dbReference>
<sequence>MDKSAVPPSGDKHDYMSMGPYWWPDPSKPDGKPYIQKDGQTNPERATDKFDATRFGKMASTVQSLALAYYFTGQEPYAVHAGKLLRTWFLNPGTRKNPNMNFGQSVPGRYDGRKEGVLDSRLILFTSDAAALLKGSSGWTKHDADGYRKWLSDYVKWLKTNPLALQEKNASNNHGTWYDAIICALMLHSGNAVEASAYLRETVPARLSKQLGADGSQPEEMKRTRSFHYPVFNLEAFSIIAL</sequence>
<evidence type="ECO:0000256" key="2">
    <source>
        <dbReference type="ARBA" id="ARBA00023239"/>
    </source>
</evidence>
<keyword evidence="2 5" id="KW-0456">Lyase</keyword>
<dbReference type="RefSeq" id="WP_269882722.1">
    <property type="nucleotide sequence ID" value="NZ_JAQAGZ010000011.1"/>
</dbReference>
<reference evidence="5 6" key="1">
    <citation type="submission" date="2022-12" db="EMBL/GenBank/DDBJ databases">
        <title>Draft genome sequence of Paenibacillus sp. dW9.</title>
        <authorList>
            <person name="Choi E.-W."/>
            <person name="Kim D.-U."/>
        </authorList>
    </citation>
    <scope>NUCLEOTIDE SEQUENCE [LARGE SCALE GENOMIC DNA]</scope>
    <source>
        <strain evidence="6">dW9</strain>
    </source>
</reference>
<proteinExistence type="predicted"/>
<gene>
    <name evidence="5" type="ORF">O9H85_17520</name>
</gene>
<evidence type="ECO:0000313" key="5">
    <source>
        <dbReference type="EMBL" id="MCZ8514194.1"/>
    </source>
</evidence>
<keyword evidence="1" id="KW-0732">Signal</keyword>
<name>A0ABT4QBD2_9BACL</name>
<feature type="domain" description="Alginate lyase" evidence="4">
    <location>
        <begin position="2"/>
        <end position="241"/>
    </location>
</feature>
<dbReference type="Proteomes" id="UP001527882">
    <property type="component" value="Unassembled WGS sequence"/>
</dbReference>
<evidence type="ECO:0000256" key="1">
    <source>
        <dbReference type="ARBA" id="ARBA00022729"/>
    </source>
</evidence>
<accession>A0ABT4QBD2</accession>
<dbReference type="GO" id="GO:0016829">
    <property type="term" value="F:lyase activity"/>
    <property type="evidence" value="ECO:0007669"/>
    <property type="project" value="UniProtKB-KW"/>
</dbReference>
<keyword evidence="6" id="KW-1185">Reference proteome</keyword>
<evidence type="ECO:0000313" key="6">
    <source>
        <dbReference type="Proteomes" id="UP001527882"/>
    </source>
</evidence>
<dbReference type="Pfam" id="PF05426">
    <property type="entry name" value="Alginate_lyase"/>
    <property type="match status" value="1"/>
</dbReference>
<dbReference type="SUPFAM" id="SSF48230">
    <property type="entry name" value="Chondroitin AC/alginate lyase"/>
    <property type="match status" value="1"/>
</dbReference>
<dbReference type="EMBL" id="JAQAGZ010000011">
    <property type="protein sequence ID" value="MCZ8514194.1"/>
    <property type="molecule type" value="Genomic_DNA"/>
</dbReference>
<evidence type="ECO:0000259" key="4">
    <source>
        <dbReference type="Pfam" id="PF05426"/>
    </source>
</evidence>
<dbReference type="Gene3D" id="1.50.10.100">
    <property type="entry name" value="Chondroitin AC/alginate lyase"/>
    <property type="match status" value="1"/>
</dbReference>
<comment type="caution">
    <text evidence="5">The sequence shown here is derived from an EMBL/GenBank/DDBJ whole genome shotgun (WGS) entry which is preliminary data.</text>
</comment>
<organism evidence="5 6">
    <name type="scientific">Paenibacillus gyeongsangnamensis</name>
    <dbReference type="NCBI Taxonomy" id="3388067"/>
    <lineage>
        <taxon>Bacteria</taxon>
        <taxon>Bacillati</taxon>
        <taxon>Bacillota</taxon>
        <taxon>Bacilli</taxon>
        <taxon>Bacillales</taxon>
        <taxon>Paenibacillaceae</taxon>
        <taxon>Paenibacillus</taxon>
    </lineage>
</organism>
<protein>
    <submittedName>
        <fullName evidence="5">Alginate lyase family protein</fullName>
    </submittedName>
</protein>
<evidence type="ECO:0000256" key="3">
    <source>
        <dbReference type="SAM" id="MobiDB-lite"/>
    </source>
</evidence>
<dbReference type="InterPro" id="IPR008397">
    <property type="entry name" value="Alginate_lyase_dom"/>
</dbReference>